<accession>A0A4R6WQF2</accession>
<feature type="active site" description="Proton acceptor" evidence="7">
    <location>
        <position position="77"/>
    </location>
</feature>
<evidence type="ECO:0000313" key="12">
    <source>
        <dbReference type="Proteomes" id="UP000295783"/>
    </source>
</evidence>
<evidence type="ECO:0000256" key="4">
    <source>
        <dbReference type="ARBA" id="ARBA00022960"/>
    </source>
</evidence>
<dbReference type="SUPFAM" id="SSF56601">
    <property type="entry name" value="beta-lactamase/transpeptidase-like"/>
    <property type="match status" value="1"/>
</dbReference>
<keyword evidence="11" id="KW-0121">Carboxypeptidase</keyword>
<dbReference type="GO" id="GO:0009002">
    <property type="term" value="F:serine-type D-Ala-D-Ala carboxypeptidase activity"/>
    <property type="evidence" value="ECO:0007669"/>
    <property type="project" value="InterPro"/>
</dbReference>
<dbReference type="InterPro" id="IPR012338">
    <property type="entry name" value="Beta-lactam/transpept-like"/>
</dbReference>
<dbReference type="Gene3D" id="3.40.710.10">
    <property type="entry name" value="DD-peptidase/beta-lactamase superfamily"/>
    <property type="match status" value="1"/>
</dbReference>
<proteinExistence type="inferred from homology"/>
<comment type="similarity">
    <text evidence="1 9">Belongs to the peptidase S11 family.</text>
</comment>
<gene>
    <name evidence="11" type="ORF">A8950_2548</name>
</gene>
<comment type="caution">
    <text evidence="11">The sequence shown here is derived from an EMBL/GenBank/DDBJ whole genome shotgun (WGS) entry which is preliminary data.</text>
</comment>
<dbReference type="GO" id="GO:0009252">
    <property type="term" value="P:peptidoglycan biosynthetic process"/>
    <property type="evidence" value="ECO:0007669"/>
    <property type="project" value="UniProtKB-KW"/>
</dbReference>
<keyword evidence="6" id="KW-0961">Cell wall biogenesis/degradation</keyword>
<evidence type="ECO:0000256" key="7">
    <source>
        <dbReference type="PIRSR" id="PIRSR618044-1"/>
    </source>
</evidence>
<evidence type="ECO:0000256" key="6">
    <source>
        <dbReference type="ARBA" id="ARBA00023316"/>
    </source>
</evidence>
<evidence type="ECO:0000256" key="3">
    <source>
        <dbReference type="ARBA" id="ARBA00022801"/>
    </source>
</evidence>
<evidence type="ECO:0000259" key="10">
    <source>
        <dbReference type="Pfam" id="PF00768"/>
    </source>
</evidence>
<keyword evidence="12" id="KW-1185">Reference proteome</keyword>
<reference evidence="11 12" key="1">
    <citation type="submission" date="2019-03" db="EMBL/GenBank/DDBJ databases">
        <title>Genomic Encyclopedia of Type Strains, Phase III (KMG-III): the genomes of soil and plant-associated and newly described type strains.</title>
        <authorList>
            <person name="Whitman W."/>
        </authorList>
    </citation>
    <scope>NUCLEOTIDE SEQUENCE [LARGE SCALE GENOMIC DNA]</scope>
    <source>
        <strain evidence="11 12">CGMCC 1.7660</strain>
    </source>
</reference>
<keyword evidence="2" id="KW-0732">Signal</keyword>
<name>A0A4R6WQF2_9PROT</name>
<dbReference type="Pfam" id="PF00768">
    <property type="entry name" value="Peptidase_S11"/>
    <property type="match status" value="1"/>
</dbReference>
<dbReference type="PRINTS" id="PR00725">
    <property type="entry name" value="DADACBPTASE1"/>
</dbReference>
<evidence type="ECO:0000256" key="2">
    <source>
        <dbReference type="ARBA" id="ARBA00022729"/>
    </source>
</evidence>
<keyword evidence="11" id="KW-0645">Protease</keyword>
<feature type="active site" evidence="7">
    <location>
        <position position="134"/>
    </location>
</feature>
<protein>
    <submittedName>
        <fullName evidence="11">D-alanyl-D-alanine carboxypeptidase</fullName>
    </submittedName>
</protein>
<keyword evidence="3" id="KW-0378">Hydrolase</keyword>
<organism evidence="11 12">
    <name type="scientific">Dongia mobilis</name>
    <dbReference type="NCBI Taxonomy" id="578943"/>
    <lineage>
        <taxon>Bacteria</taxon>
        <taxon>Pseudomonadati</taxon>
        <taxon>Pseudomonadota</taxon>
        <taxon>Alphaproteobacteria</taxon>
        <taxon>Rhodospirillales</taxon>
        <taxon>Dongiaceae</taxon>
        <taxon>Dongia</taxon>
    </lineage>
</organism>
<feature type="binding site" evidence="8">
    <location>
        <position position="236"/>
    </location>
    <ligand>
        <name>substrate</name>
    </ligand>
</feature>
<dbReference type="InterPro" id="IPR001967">
    <property type="entry name" value="Peptidase_S11_N"/>
</dbReference>
<dbReference type="GO" id="GO:0071555">
    <property type="term" value="P:cell wall organization"/>
    <property type="evidence" value="ECO:0007669"/>
    <property type="project" value="UniProtKB-KW"/>
</dbReference>
<keyword evidence="5" id="KW-0573">Peptidoglycan synthesis</keyword>
<evidence type="ECO:0000256" key="8">
    <source>
        <dbReference type="PIRSR" id="PIRSR618044-2"/>
    </source>
</evidence>
<dbReference type="GO" id="GO:0008360">
    <property type="term" value="P:regulation of cell shape"/>
    <property type="evidence" value="ECO:0007669"/>
    <property type="project" value="UniProtKB-KW"/>
</dbReference>
<dbReference type="AlphaFoldDB" id="A0A4R6WQF2"/>
<dbReference type="InterPro" id="IPR018044">
    <property type="entry name" value="Peptidase_S11"/>
</dbReference>
<dbReference type="PANTHER" id="PTHR21581">
    <property type="entry name" value="D-ALANYL-D-ALANINE CARBOXYPEPTIDASE"/>
    <property type="match status" value="1"/>
</dbReference>
<evidence type="ECO:0000256" key="5">
    <source>
        <dbReference type="ARBA" id="ARBA00022984"/>
    </source>
</evidence>
<evidence type="ECO:0000256" key="9">
    <source>
        <dbReference type="RuleBase" id="RU004016"/>
    </source>
</evidence>
<dbReference type="OrthoDB" id="9795979at2"/>
<evidence type="ECO:0000313" key="11">
    <source>
        <dbReference type="EMBL" id="TDQ81480.1"/>
    </source>
</evidence>
<sequence>MLLRAHQSIGRTGRRMPFRRLMSRLLSGLFCLILLVASMAVTPAVARNASLLIDATDGRVLQSRDANALWYPASLTKMMTAFMVFQAIEAGKVDWQTKLKVSANAAGQSPTKFGLKAGQTVTVEQALKAMLVVSGNDAAVALAEALGGSEAAFAQMMTATARSIGMERSVFRNASGLPDDGQVTTARDMAVLAMRIISHFPQHYHLFNLRSVTIAGRTQGTVNGILSSYPGADGMKTGFTCGSGYNLVASAERDGRRLIGVVLGGRNRGERAALMTQLLNAGFANKGSGSQSLKDLAIQVSAAEQGPPPVALNGGDCSVASREEGGTITSAARLSGWGVVFGAFPKRNQAEALVEKMRKDLAGTIGKSRPAIIEKTWEGVSRYSALLVGLEQADAGKACKKVWAEKGYCLALSPAVLTNPNAEWR</sequence>
<feature type="active site" description="Acyl-ester intermediate" evidence="7">
    <location>
        <position position="74"/>
    </location>
</feature>
<dbReference type="Proteomes" id="UP000295783">
    <property type="component" value="Unassembled WGS sequence"/>
</dbReference>
<evidence type="ECO:0000256" key="1">
    <source>
        <dbReference type="ARBA" id="ARBA00007164"/>
    </source>
</evidence>
<dbReference type="GO" id="GO:0006508">
    <property type="term" value="P:proteolysis"/>
    <property type="evidence" value="ECO:0007669"/>
    <property type="project" value="InterPro"/>
</dbReference>
<keyword evidence="4" id="KW-0133">Cell shape</keyword>
<dbReference type="EMBL" id="SNYW01000009">
    <property type="protein sequence ID" value="TDQ81480.1"/>
    <property type="molecule type" value="Genomic_DNA"/>
</dbReference>
<feature type="domain" description="Peptidase S11 D-alanyl-D-alanine carboxypeptidase A N-terminal" evidence="10">
    <location>
        <begin position="42"/>
        <end position="266"/>
    </location>
</feature>
<dbReference type="PANTHER" id="PTHR21581:SF6">
    <property type="entry name" value="TRAFFICKING PROTEIN PARTICLE COMPLEX SUBUNIT 12"/>
    <property type="match status" value="1"/>
</dbReference>